<evidence type="ECO:0000313" key="1">
    <source>
        <dbReference type="EMBL" id="MSS27953.1"/>
    </source>
</evidence>
<protein>
    <recommendedName>
        <fullName evidence="3">Lipoprotein</fullName>
    </recommendedName>
</protein>
<keyword evidence="2" id="KW-1185">Reference proteome</keyword>
<organism evidence="1 2">
    <name type="scientific">Desulfovibrio porci</name>
    <dbReference type="NCBI Taxonomy" id="2605782"/>
    <lineage>
        <taxon>Bacteria</taxon>
        <taxon>Pseudomonadati</taxon>
        <taxon>Thermodesulfobacteriota</taxon>
        <taxon>Desulfovibrionia</taxon>
        <taxon>Desulfovibrionales</taxon>
        <taxon>Desulfovibrionaceae</taxon>
        <taxon>Desulfovibrio</taxon>
    </lineage>
</organism>
<comment type="caution">
    <text evidence="1">The sequence shown here is derived from an EMBL/GenBank/DDBJ whole genome shotgun (WGS) entry which is preliminary data.</text>
</comment>
<dbReference type="AlphaFoldDB" id="A0A6L5XKZ7"/>
<sequence length="168" mass="19204">MRNLLLLAFIGCLLTGCLRDIVFGGGEKSAAPSKPPSKTVIDPYTHEEVKMWMPKNGMIRNAVWAWEARGEERLCSDGDYKGKQDTSLLPSKRGVYKKLSSGGWVWAYYYYGEEIPGFDTTDWYITVFNIYVKPDGTIYGCAWRKYPFSYRLKYGTNDGINPHVHPPR</sequence>
<evidence type="ECO:0008006" key="3">
    <source>
        <dbReference type="Google" id="ProtNLM"/>
    </source>
</evidence>
<name>A0A6L5XKZ7_9BACT</name>
<accession>A0A6L5XKZ7</accession>
<dbReference type="EMBL" id="VUMH01000006">
    <property type="protein sequence ID" value="MSS27953.1"/>
    <property type="molecule type" value="Genomic_DNA"/>
</dbReference>
<gene>
    <name evidence="1" type="ORF">FYJ44_07835</name>
</gene>
<proteinExistence type="predicted"/>
<evidence type="ECO:0000313" key="2">
    <source>
        <dbReference type="Proteomes" id="UP000477488"/>
    </source>
</evidence>
<dbReference type="RefSeq" id="WP_154510895.1">
    <property type="nucleotide sequence ID" value="NZ_VUMH01000006.1"/>
</dbReference>
<reference evidence="1 2" key="1">
    <citation type="submission" date="2019-09" db="EMBL/GenBank/DDBJ databases">
        <title>In-depth cultivation of the pig gut microbiome towards novel bacterial diversity and tailored functional studies.</title>
        <authorList>
            <person name="Wylensek D."/>
            <person name="Hitch T.C.A."/>
            <person name="Clavel T."/>
        </authorList>
    </citation>
    <scope>NUCLEOTIDE SEQUENCE [LARGE SCALE GENOMIC DNA]</scope>
    <source>
        <strain evidence="1 2">PG-178-WT-4</strain>
    </source>
</reference>
<dbReference type="PROSITE" id="PS51257">
    <property type="entry name" value="PROKAR_LIPOPROTEIN"/>
    <property type="match status" value="1"/>
</dbReference>
<dbReference type="Proteomes" id="UP000477488">
    <property type="component" value="Unassembled WGS sequence"/>
</dbReference>